<keyword evidence="3" id="KW-1185">Reference proteome</keyword>
<name>A0A1I7F3M0_9BACL</name>
<reference evidence="3" key="1">
    <citation type="submission" date="2016-10" db="EMBL/GenBank/DDBJ databases">
        <authorList>
            <person name="Varghese N."/>
        </authorList>
    </citation>
    <scope>NUCLEOTIDE SEQUENCE [LARGE SCALE GENOMIC DNA]</scope>
    <source>
        <strain evidence="3">DSM 17980</strain>
    </source>
</reference>
<dbReference type="AlphaFoldDB" id="A0A1I7F3M0"/>
<dbReference type="InterPro" id="IPR036457">
    <property type="entry name" value="PPM-type-like_dom_sf"/>
</dbReference>
<gene>
    <name evidence="2" type="ORF">SAMN05421543_10144</name>
</gene>
<evidence type="ECO:0000313" key="2">
    <source>
        <dbReference type="EMBL" id="SFU30749.1"/>
    </source>
</evidence>
<dbReference type="SUPFAM" id="SSF81606">
    <property type="entry name" value="PP2C-like"/>
    <property type="match status" value="1"/>
</dbReference>
<sequence>MRIECLEMISQKGVGQHNEDRAVCTARGAAVMDGATGLGGRRHFSDASDAAWFAETLAGALSQLLCDDRPLLDNLAEAVRAVRREADRRAFEWRSLLPYEQPSASLAAVKLREDALEYAILGDCTLALRAVAGPVQVFSDPRLAPLDEAVIRFIHERQGHGVAYEEAKAQALPLLRANRSRMNTPGGYFAASLDGTGIPHAVTGRLPAEAGLHGVLASDGFSRAVDLFRLTDWAALTGAIRSGEAGPLAVAADRLRQAEASDPDCLRHPRLKVSDDATAIRFEIRA</sequence>
<dbReference type="InterPro" id="IPR001932">
    <property type="entry name" value="PPM-type_phosphatase-like_dom"/>
</dbReference>
<proteinExistence type="predicted"/>
<protein>
    <submittedName>
        <fullName evidence="2">Protein phosphatase 2C</fullName>
    </submittedName>
</protein>
<accession>A0A1I7F3M0</accession>
<dbReference type="OrthoDB" id="1755431at2"/>
<dbReference type="Proteomes" id="UP000183508">
    <property type="component" value="Unassembled WGS sequence"/>
</dbReference>
<dbReference type="EMBL" id="FPBV01000001">
    <property type="protein sequence ID" value="SFU30749.1"/>
    <property type="molecule type" value="Genomic_DNA"/>
</dbReference>
<organism evidence="2 3">
    <name type="scientific">Alicyclobacillus macrosporangiidus</name>
    <dbReference type="NCBI Taxonomy" id="392015"/>
    <lineage>
        <taxon>Bacteria</taxon>
        <taxon>Bacillati</taxon>
        <taxon>Bacillota</taxon>
        <taxon>Bacilli</taxon>
        <taxon>Bacillales</taxon>
        <taxon>Alicyclobacillaceae</taxon>
        <taxon>Alicyclobacillus</taxon>
    </lineage>
</organism>
<dbReference type="STRING" id="392015.SAMN05421543_10144"/>
<dbReference type="Gene3D" id="3.60.40.10">
    <property type="entry name" value="PPM-type phosphatase domain"/>
    <property type="match status" value="1"/>
</dbReference>
<evidence type="ECO:0000313" key="3">
    <source>
        <dbReference type="Proteomes" id="UP000183508"/>
    </source>
</evidence>
<evidence type="ECO:0000259" key="1">
    <source>
        <dbReference type="Pfam" id="PF13672"/>
    </source>
</evidence>
<dbReference type="RefSeq" id="WP_074948455.1">
    <property type="nucleotide sequence ID" value="NZ_FPBV01000001.1"/>
</dbReference>
<feature type="domain" description="PPM-type phosphatase" evidence="1">
    <location>
        <begin position="14"/>
        <end position="225"/>
    </location>
</feature>
<dbReference type="Pfam" id="PF13672">
    <property type="entry name" value="PP2C_2"/>
    <property type="match status" value="1"/>
</dbReference>